<feature type="region of interest" description="Disordered" evidence="1">
    <location>
        <begin position="45"/>
        <end position="71"/>
    </location>
</feature>
<keyword evidence="3" id="KW-1185">Reference proteome</keyword>
<reference evidence="2 3" key="1">
    <citation type="submission" date="2019-03" db="EMBL/GenBank/DDBJ databases">
        <title>First draft genome of Liparis tanakae, snailfish: a comprehensive survey of snailfish specific genes.</title>
        <authorList>
            <person name="Kim W."/>
            <person name="Song I."/>
            <person name="Jeong J.-H."/>
            <person name="Kim D."/>
            <person name="Kim S."/>
            <person name="Ryu S."/>
            <person name="Song J.Y."/>
            <person name="Lee S.K."/>
        </authorList>
    </citation>
    <scope>NUCLEOTIDE SEQUENCE [LARGE SCALE GENOMIC DNA]</scope>
    <source>
        <tissue evidence="2">Muscle</tissue>
    </source>
</reference>
<gene>
    <name evidence="2" type="ORF">EYF80_008931</name>
</gene>
<feature type="compositionally biased region" description="Low complexity" evidence="1">
    <location>
        <begin position="52"/>
        <end position="65"/>
    </location>
</feature>
<evidence type="ECO:0000256" key="1">
    <source>
        <dbReference type="SAM" id="MobiDB-lite"/>
    </source>
</evidence>
<proteinExistence type="predicted"/>
<dbReference type="Proteomes" id="UP000314294">
    <property type="component" value="Unassembled WGS sequence"/>
</dbReference>
<comment type="caution">
    <text evidence="2">The sequence shown here is derived from an EMBL/GenBank/DDBJ whole genome shotgun (WGS) entry which is preliminary data.</text>
</comment>
<evidence type="ECO:0000313" key="3">
    <source>
        <dbReference type="Proteomes" id="UP000314294"/>
    </source>
</evidence>
<feature type="region of interest" description="Disordered" evidence="1">
    <location>
        <begin position="89"/>
        <end position="110"/>
    </location>
</feature>
<dbReference type="EMBL" id="SRLO01000050">
    <property type="protein sequence ID" value="TNN80926.1"/>
    <property type="molecule type" value="Genomic_DNA"/>
</dbReference>
<sequence>MALPLSNGASPRCSPVDLSGLLRSLPGWASCFSPLVVRIFDRSSKTKRFRGSSSDNDVSDSPSRSAGLSPEHHLQSIVWVKQAQLNTCEGKDTTQEPTVGRKGLHGPLPC</sequence>
<protein>
    <submittedName>
        <fullName evidence="2">Uncharacterized protein</fullName>
    </submittedName>
</protein>
<accession>A0A4Z2ISU8</accession>
<dbReference type="AlphaFoldDB" id="A0A4Z2ISU8"/>
<evidence type="ECO:0000313" key="2">
    <source>
        <dbReference type="EMBL" id="TNN80926.1"/>
    </source>
</evidence>
<organism evidence="2 3">
    <name type="scientific">Liparis tanakae</name>
    <name type="common">Tanaka's snailfish</name>
    <dbReference type="NCBI Taxonomy" id="230148"/>
    <lineage>
        <taxon>Eukaryota</taxon>
        <taxon>Metazoa</taxon>
        <taxon>Chordata</taxon>
        <taxon>Craniata</taxon>
        <taxon>Vertebrata</taxon>
        <taxon>Euteleostomi</taxon>
        <taxon>Actinopterygii</taxon>
        <taxon>Neopterygii</taxon>
        <taxon>Teleostei</taxon>
        <taxon>Neoteleostei</taxon>
        <taxon>Acanthomorphata</taxon>
        <taxon>Eupercaria</taxon>
        <taxon>Perciformes</taxon>
        <taxon>Cottioidei</taxon>
        <taxon>Cottales</taxon>
        <taxon>Liparidae</taxon>
        <taxon>Liparis</taxon>
    </lineage>
</organism>
<name>A0A4Z2ISU8_9TELE</name>